<dbReference type="OrthoDB" id="69432at2"/>
<dbReference type="RefSeq" id="WP_099914094.1">
    <property type="nucleotide sequence ID" value="NZ_BMHS01000001.1"/>
</dbReference>
<reference evidence="2 3" key="1">
    <citation type="submission" date="2017-10" db="EMBL/GenBank/DDBJ databases">
        <title>Massilia psychrophilum sp. nov., a novel purple-pigmented bacterium isolated from Tianshan glacier, Xinjiang Municipality, China.</title>
        <authorList>
            <person name="Wang H."/>
        </authorList>
    </citation>
    <scope>NUCLEOTIDE SEQUENCE [LARGE SCALE GENOMIC DNA]</scope>
    <source>
        <strain evidence="2 3">JCM 30813</strain>
    </source>
</reference>
<comment type="caution">
    <text evidence="2">The sequence shown here is derived from an EMBL/GenBank/DDBJ whole genome shotgun (WGS) entry which is preliminary data.</text>
</comment>
<feature type="signal peptide" evidence="1">
    <location>
        <begin position="1"/>
        <end position="21"/>
    </location>
</feature>
<accession>A0A2G8T7E8</accession>
<feature type="chain" id="PRO_5013768956" description="TraB/GumN family protein" evidence="1">
    <location>
        <begin position="22"/>
        <end position="363"/>
    </location>
</feature>
<dbReference type="Proteomes" id="UP000228593">
    <property type="component" value="Unassembled WGS sequence"/>
</dbReference>
<sequence>MLQRVTGLAMAAMLCAASASAQQSAAIFDPGKLKGPAKGLPNEVLVLGTAHLAQLPATFQSAGLRILNQRLLAWKPGIIVIEKLSGPQCAFMRQYPHRYKETVRTYCWDPAPARVATGLDVSAATFEIDRLLASWPAAPTPSQRRHLASVFLAGGERISALVQWLRLPDTERHAGDGLDATLVATLDKLRSERSEDASIAAPLAAALGLERVYGMDDHTADTPDASDTARKASGDAIQQAWDNPATAKRKQVDAQLQPRLADAEGVMALYRALNVPSQARLVYDSDFGAALEEGSPQQFGRGYVAYWETRNLRMASNIRETIGNLPGRRTLVIVGASHKGYLDAYLNQMHDVRIVSSDQVLLP</sequence>
<evidence type="ECO:0000313" key="2">
    <source>
        <dbReference type="EMBL" id="PIL41608.1"/>
    </source>
</evidence>
<dbReference type="InterPro" id="IPR043749">
    <property type="entry name" value="DUF5694"/>
</dbReference>
<dbReference type="Pfam" id="PF18950">
    <property type="entry name" value="DUF5694"/>
    <property type="match status" value="1"/>
</dbReference>
<protein>
    <recommendedName>
        <fullName evidence="4">TraB/GumN family protein</fullName>
    </recommendedName>
</protein>
<name>A0A2G8T7E8_9BURK</name>
<organism evidence="2 3">
    <name type="scientific">Massilia psychrophila</name>
    <dbReference type="NCBI Taxonomy" id="1603353"/>
    <lineage>
        <taxon>Bacteria</taxon>
        <taxon>Pseudomonadati</taxon>
        <taxon>Pseudomonadota</taxon>
        <taxon>Betaproteobacteria</taxon>
        <taxon>Burkholderiales</taxon>
        <taxon>Oxalobacteraceae</taxon>
        <taxon>Telluria group</taxon>
        <taxon>Massilia</taxon>
    </lineage>
</organism>
<dbReference type="AlphaFoldDB" id="A0A2G8T7E8"/>
<gene>
    <name evidence="2" type="ORF">CR103_00735</name>
</gene>
<proteinExistence type="predicted"/>
<evidence type="ECO:0000256" key="1">
    <source>
        <dbReference type="SAM" id="SignalP"/>
    </source>
</evidence>
<evidence type="ECO:0000313" key="3">
    <source>
        <dbReference type="Proteomes" id="UP000228593"/>
    </source>
</evidence>
<keyword evidence="3" id="KW-1185">Reference proteome</keyword>
<keyword evidence="1" id="KW-0732">Signal</keyword>
<dbReference type="EMBL" id="PDOB01000001">
    <property type="protein sequence ID" value="PIL41608.1"/>
    <property type="molecule type" value="Genomic_DNA"/>
</dbReference>
<evidence type="ECO:0008006" key="4">
    <source>
        <dbReference type="Google" id="ProtNLM"/>
    </source>
</evidence>